<gene>
    <name evidence="4" type="ORF">HNAJ_LOCUS6267</name>
</gene>
<reference evidence="6" key="1">
    <citation type="submission" date="2017-02" db="UniProtKB">
        <authorList>
            <consortium name="WormBaseParasite"/>
        </authorList>
    </citation>
    <scope>IDENTIFICATION</scope>
</reference>
<dbReference type="InterPro" id="IPR002110">
    <property type="entry name" value="Ankyrin_rpt"/>
</dbReference>
<dbReference type="PROSITE" id="PS50297">
    <property type="entry name" value="ANK_REP_REGION"/>
    <property type="match status" value="1"/>
</dbReference>
<dbReference type="OrthoDB" id="426293at2759"/>
<dbReference type="Pfam" id="PF12796">
    <property type="entry name" value="Ank_2"/>
    <property type="match status" value="1"/>
</dbReference>
<protein>
    <submittedName>
        <fullName evidence="6">ANK_REP_REGION domain-containing protein</fullName>
    </submittedName>
</protein>
<feature type="repeat" description="ANK" evidence="3">
    <location>
        <begin position="54"/>
        <end position="79"/>
    </location>
</feature>
<dbReference type="Pfam" id="PF00023">
    <property type="entry name" value="Ank"/>
    <property type="match status" value="1"/>
</dbReference>
<dbReference type="PROSITE" id="PS50088">
    <property type="entry name" value="ANK_REPEAT"/>
    <property type="match status" value="1"/>
</dbReference>
<dbReference type="PANTHER" id="PTHR24198">
    <property type="entry name" value="ANKYRIN REPEAT AND PROTEIN KINASE DOMAIN-CONTAINING PROTEIN"/>
    <property type="match status" value="1"/>
</dbReference>
<dbReference type="AlphaFoldDB" id="A0A0R3TGS8"/>
<dbReference type="SMART" id="SM00248">
    <property type="entry name" value="ANK"/>
    <property type="match status" value="4"/>
</dbReference>
<organism evidence="6">
    <name type="scientific">Rodentolepis nana</name>
    <name type="common">Dwarf tapeworm</name>
    <name type="synonym">Hymenolepis nana</name>
    <dbReference type="NCBI Taxonomy" id="102285"/>
    <lineage>
        <taxon>Eukaryota</taxon>
        <taxon>Metazoa</taxon>
        <taxon>Spiralia</taxon>
        <taxon>Lophotrochozoa</taxon>
        <taxon>Platyhelminthes</taxon>
        <taxon>Cestoda</taxon>
        <taxon>Eucestoda</taxon>
        <taxon>Cyclophyllidea</taxon>
        <taxon>Hymenolepididae</taxon>
        <taxon>Rodentolepis</taxon>
    </lineage>
</organism>
<evidence type="ECO:0000256" key="2">
    <source>
        <dbReference type="ARBA" id="ARBA00023043"/>
    </source>
</evidence>
<keyword evidence="1" id="KW-0677">Repeat</keyword>
<dbReference type="STRING" id="102285.A0A0R3TGS8"/>
<evidence type="ECO:0000313" key="5">
    <source>
        <dbReference type="Proteomes" id="UP000278807"/>
    </source>
</evidence>
<accession>A0A0R3TGS8</accession>
<reference evidence="4 5" key="2">
    <citation type="submission" date="2018-11" db="EMBL/GenBank/DDBJ databases">
        <authorList>
            <consortium name="Pathogen Informatics"/>
        </authorList>
    </citation>
    <scope>NUCLEOTIDE SEQUENCE [LARGE SCALE GENOMIC DNA]</scope>
</reference>
<proteinExistence type="predicted"/>
<dbReference type="Proteomes" id="UP000278807">
    <property type="component" value="Unassembled WGS sequence"/>
</dbReference>
<dbReference type="InterPro" id="IPR036770">
    <property type="entry name" value="Ankyrin_rpt-contain_sf"/>
</dbReference>
<evidence type="ECO:0000256" key="3">
    <source>
        <dbReference type="PROSITE-ProRule" id="PRU00023"/>
    </source>
</evidence>
<dbReference type="Gene3D" id="1.25.40.20">
    <property type="entry name" value="Ankyrin repeat-containing domain"/>
    <property type="match status" value="1"/>
</dbReference>
<evidence type="ECO:0000256" key="1">
    <source>
        <dbReference type="ARBA" id="ARBA00022737"/>
    </source>
</evidence>
<keyword evidence="2 3" id="KW-0040">ANK repeat</keyword>
<evidence type="ECO:0000313" key="6">
    <source>
        <dbReference type="WBParaSite" id="HNAJ_0000626901-mRNA-1"/>
    </source>
</evidence>
<dbReference type="WBParaSite" id="HNAJ_0000626901-mRNA-1">
    <property type="protein sequence ID" value="HNAJ_0000626901-mRNA-1"/>
    <property type="gene ID" value="HNAJ_0000626901"/>
</dbReference>
<dbReference type="SUPFAM" id="SSF48403">
    <property type="entry name" value="Ankyrin repeat"/>
    <property type="match status" value="1"/>
</dbReference>
<sequence length="223" mass="25392">MYSVKLSTLVRNSFVRFHASLGQGIDQYYIKHTNIYWLLITKLIDLSKQKYDNDGITPLTLAVEKNNIHMVRFLVAHGSVVYNYVEFPEVPLLAYAALYNRFDILKFLVNIKVADREMKKLLKNTAFCLAIYNGHYESAKFLIDNCASINRLLKNRLSPLESAIIGRNDYMVSYLLSHNVSVSDTIHHGFTLLMTSIIHENPSAALRHLVVLRSGPGCAGNWL</sequence>
<dbReference type="PANTHER" id="PTHR24198:SF165">
    <property type="entry name" value="ANKYRIN REPEAT-CONTAINING PROTEIN-RELATED"/>
    <property type="match status" value="1"/>
</dbReference>
<keyword evidence="5" id="KW-1185">Reference proteome</keyword>
<dbReference type="EMBL" id="UZAE01006520">
    <property type="protein sequence ID" value="VDO02127.1"/>
    <property type="molecule type" value="Genomic_DNA"/>
</dbReference>
<evidence type="ECO:0000313" key="4">
    <source>
        <dbReference type="EMBL" id="VDO02127.1"/>
    </source>
</evidence>
<name>A0A0R3TGS8_RODNA</name>